<evidence type="ECO:0000313" key="1">
    <source>
        <dbReference type="EMBL" id="KAK3072389.1"/>
    </source>
</evidence>
<gene>
    <name evidence="1" type="ORF">LTS18_014644</name>
</gene>
<dbReference type="EMBL" id="JAWDJW010004732">
    <property type="protein sequence ID" value="KAK3072389.1"/>
    <property type="molecule type" value="Genomic_DNA"/>
</dbReference>
<keyword evidence="2" id="KW-1185">Reference proteome</keyword>
<sequence>MAAEINTVMIIGGAGNLGSAVVPEFLKASLKVSVLTRPESKSTFPPGVNVVRSAYTADAFRGQDAVISLIGGNGFGDQKTIIDASIEAGVKWFLPSEFGSDNANPEVVKTIPFFSAKAQTVDYLK</sequence>
<name>A0ACC3DGK5_9PEZI</name>
<feature type="non-terminal residue" evidence="1">
    <location>
        <position position="125"/>
    </location>
</feature>
<evidence type="ECO:0000313" key="2">
    <source>
        <dbReference type="Proteomes" id="UP001186974"/>
    </source>
</evidence>
<dbReference type="Proteomes" id="UP001186974">
    <property type="component" value="Unassembled WGS sequence"/>
</dbReference>
<proteinExistence type="predicted"/>
<organism evidence="1 2">
    <name type="scientific">Coniosporium uncinatum</name>
    <dbReference type="NCBI Taxonomy" id="93489"/>
    <lineage>
        <taxon>Eukaryota</taxon>
        <taxon>Fungi</taxon>
        <taxon>Dikarya</taxon>
        <taxon>Ascomycota</taxon>
        <taxon>Pezizomycotina</taxon>
        <taxon>Dothideomycetes</taxon>
        <taxon>Dothideomycetes incertae sedis</taxon>
        <taxon>Coniosporium</taxon>
    </lineage>
</organism>
<protein>
    <submittedName>
        <fullName evidence="1">Uncharacterized protein</fullName>
    </submittedName>
</protein>
<comment type="caution">
    <text evidence="1">The sequence shown here is derived from an EMBL/GenBank/DDBJ whole genome shotgun (WGS) entry which is preliminary data.</text>
</comment>
<reference evidence="1" key="1">
    <citation type="submission" date="2024-09" db="EMBL/GenBank/DDBJ databases">
        <title>Black Yeasts Isolated from many extreme environments.</title>
        <authorList>
            <person name="Coleine C."/>
            <person name="Stajich J.E."/>
            <person name="Selbmann L."/>
        </authorList>
    </citation>
    <scope>NUCLEOTIDE SEQUENCE</scope>
    <source>
        <strain evidence="1">CCFEE 5737</strain>
    </source>
</reference>
<accession>A0ACC3DGK5</accession>